<protein>
    <submittedName>
        <fullName evidence="5">Acireductone synthase</fullName>
    </submittedName>
</protein>
<dbReference type="SFLD" id="SFLDG01133">
    <property type="entry name" value="C1.5.4:_Enolase-phosphatase_Li"/>
    <property type="match status" value="1"/>
</dbReference>
<proteinExistence type="predicted"/>
<dbReference type="Pfam" id="PF00702">
    <property type="entry name" value="Hydrolase"/>
    <property type="match status" value="1"/>
</dbReference>
<name>A0A507FH40_9FUNG</name>
<feature type="compositionally biased region" description="Basic residues" evidence="4">
    <location>
        <begin position="475"/>
        <end position="484"/>
    </location>
</feature>
<feature type="compositionally biased region" description="Low complexity" evidence="4">
    <location>
        <begin position="513"/>
        <end position="522"/>
    </location>
</feature>
<keyword evidence="3" id="KW-0486">Methionine biosynthesis</keyword>
<dbReference type="AlphaFoldDB" id="A0A507FH40"/>
<feature type="compositionally biased region" description="Basic and acidic residues" evidence="4">
    <location>
        <begin position="496"/>
        <end position="512"/>
    </location>
</feature>
<dbReference type="Gene3D" id="3.40.50.1000">
    <property type="entry name" value="HAD superfamily/HAD-like"/>
    <property type="match status" value="1"/>
</dbReference>
<evidence type="ECO:0000313" key="6">
    <source>
        <dbReference type="Proteomes" id="UP000320333"/>
    </source>
</evidence>
<evidence type="ECO:0000256" key="4">
    <source>
        <dbReference type="SAM" id="MobiDB-lite"/>
    </source>
</evidence>
<dbReference type="GO" id="GO:0043874">
    <property type="term" value="F:acireductone synthase activity"/>
    <property type="evidence" value="ECO:0007669"/>
    <property type="project" value="InterPro"/>
</dbReference>
<feature type="region of interest" description="Disordered" evidence="4">
    <location>
        <begin position="1"/>
        <end position="24"/>
    </location>
</feature>
<feature type="compositionally biased region" description="Low complexity" evidence="4">
    <location>
        <begin position="575"/>
        <end position="605"/>
    </location>
</feature>
<feature type="compositionally biased region" description="Polar residues" evidence="4">
    <location>
        <begin position="432"/>
        <end position="441"/>
    </location>
</feature>
<dbReference type="InterPro" id="IPR036412">
    <property type="entry name" value="HAD-like_sf"/>
</dbReference>
<gene>
    <name evidence="5" type="primary">UTR4</name>
    <name evidence="5" type="ORF">CcCBS67573_g04134</name>
</gene>
<dbReference type="SFLD" id="SFLDS00003">
    <property type="entry name" value="Haloacid_Dehalogenase"/>
    <property type="match status" value="1"/>
</dbReference>
<dbReference type="Gene3D" id="1.10.720.60">
    <property type="match status" value="1"/>
</dbReference>
<accession>A0A507FH40</accession>
<dbReference type="InterPro" id="IPR023214">
    <property type="entry name" value="HAD_sf"/>
</dbReference>
<organism evidence="5 6">
    <name type="scientific">Chytriomyces confervae</name>
    <dbReference type="NCBI Taxonomy" id="246404"/>
    <lineage>
        <taxon>Eukaryota</taxon>
        <taxon>Fungi</taxon>
        <taxon>Fungi incertae sedis</taxon>
        <taxon>Chytridiomycota</taxon>
        <taxon>Chytridiomycota incertae sedis</taxon>
        <taxon>Chytridiomycetes</taxon>
        <taxon>Chytridiales</taxon>
        <taxon>Chytriomycetaceae</taxon>
        <taxon>Chytriomyces</taxon>
    </lineage>
</organism>
<dbReference type="STRING" id="246404.A0A507FH40"/>
<dbReference type="PANTHER" id="PTHR20371">
    <property type="entry name" value="ENOLASE-PHOSPHATASE E1"/>
    <property type="match status" value="1"/>
</dbReference>
<reference evidence="5 6" key="1">
    <citation type="journal article" date="2019" name="Sci. Rep.">
        <title>Comparative genomics of chytrid fungi reveal insights into the obligate biotrophic and pathogenic lifestyle of Synchytrium endobioticum.</title>
        <authorList>
            <person name="van de Vossenberg B.T.L.H."/>
            <person name="Warris S."/>
            <person name="Nguyen H.D.T."/>
            <person name="van Gent-Pelzer M.P.E."/>
            <person name="Joly D.L."/>
            <person name="van de Geest H.C."/>
            <person name="Bonants P.J.M."/>
            <person name="Smith D.S."/>
            <person name="Levesque C.A."/>
            <person name="van der Lee T.A.J."/>
        </authorList>
    </citation>
    <scope>NUCLEOTIDE SEQUENCE [LARGE SCALE GENOMIC DNA]</scope>
    <source>
        <strain evidence="5 6">CBS 675.73</strain>
    </source>
</reference>
<evidence type="ECO:0000313" key="5">
    <source>
        <dbReference type="EMBL" id="TPX74606.1"/>
    </source>
</evidence>
<dbReference type="SFLD" id="SFLDG01129">
    <property type="entry name" value="C1.5:_HAD__Beta-PGM__Phosphata"/>
    <property type="match status" value="1"/>
</dbReference>
<dbReference type="Proteomes" id="UP000320333">
    <property type="component" value="Unassembled WGS sequence"/>
</dbReference>
<dbReference type="CDD" id="cd01629">
    <property type="entry name" value="HAD_EP"/>
    <property type="match status" value="1"/>
</dbReference>
<comment type="caution">
    <text evidence="5">The sequence shown here is derived from an EMBL/GenBank/DDBJ whole genome shotgun (WGS) entry which is preliminary data.</text>
</comment>
<feature type="region of interest" description="Disordered" evidence="4">
    <location>
        <begin position="318"/>
        <end position="717"/>
    </location>
</feature>
<dbReference type="PANTHER" id="PTHR20371:SF1">
    <property type="entry name" value="ENOLASE-PHOSPHATASE E1"/>
    <property type="match status" value="1"/>
</dbReference>
<dbReference type="InterPro" id="IPR023943">
    <property type="entry name" value="Enolase-ppase_E1"/>
</dbReference>
<dbReference type="GO" id="GO:0000287">
    <property type="term" value="F:magnesium ion binding"/>
    <property type="evidence" value="ECO:0007669"/>
    <property type="project" value="InterPro"/>
</dbReference>
<evidence type="ECO:0000256" key="1">
    <source>
        <dbReference type="ARBA" id="ARBA00022605"/>
    </source>
</evidence>
<dbReference type="NCBIfam" id="TIGR01691">
    <property type="entry name" value="enolase-ppase"/>
    <property type="match status" value="1"/>
</dbReference>
<dbReference type="EMBL" id="QEAP01000117">
    <property type="protein sequence ID" value="TPX74606.1"/>
    <property type="molecule type" value="Genomic_DNA"/>
</dbReference>
<keyword evidence="2" id="KW-0378">Hydrolase</keyword>
<dbReference type="GO" id="GO:0019509">
    <property type="term" value="P:L-methionine salvage from methylthioadenosine"/>
    <property type="evidence" value="ECO:0007669"/>
    <property type="project" value="InterPro"/>
</dbReference>
<keyword evidence="6" id="KW-1185">Reference proteome</keyword>
<dbReference type="SUPFAM" id="SSF56784">
    <property type="entry name" value="HAD-like"/>
    <property type="match status" value="1"/>
</dbReference>
<feature type="compositionally biased region" description="Low complexity" evidence="4">
    <location>
        <begin position="552"/>
        <end position="568"/>
    </location>
</feature>
<evidence type="ECO:0000256" key="2">
    <source>
        <dbReference type="ARBA" id="ARBA00022801"/>
    </source>
</evidence>
<keyword evidence="1" id="KW-0028">Amino-acid biosynthesis</keyword>
<feature type="compositionally biased region" description="Polar residues" evidence="4">
    <location>
        <begin position="370"/>
        <end position="380"/>
    </location>
</feature>
<evidence type="ECO:0000256" key="3">
    <source>
        <dbReference type="ARBA" id="ARBA00023167"/>
    </source>
</evidence>
<sequence length="717" mass="75335">MSKKNKVKAKDSPAATEPARPHPYSCVVTDIEGTTTSISFVHETLFPYARDSALSFITSRAGSDPALRKLLLDIQQQAKLDKEEGVIEGAQELPDILANEVNAATESTQPAKGKKNKKVKAAEVPKSLAPGAAEAYVAWIHASIKADRKIGALKTFQGYIWKFAYEDGSVKGHVYKDVKPILSKWNSLKIPVYIYSSGSIGAQKLLFGFSEEGDMLPHFAGHFDTTIGLKLEAASYTKIAEEISTIPASKILFLSDNVKEIEAANQSGFQTAILFRPGNPALDPPCSEPGYYVFPGSNLRVPVVETFDELFARPADFTHEVTSQKTEEEQPAVAVEEARADENAENVPVVAGKKKQISEPKQGSRKSERTTNPPNNANKSKTVDEKSADAPSATAAKKRKRAAPAKENVLKKQRATGANESGASKEAAKSTVKASANSSPNGAAKRKRSRSVSTSRKLADADTAATAASDPKPPAAKKTKKSKSKPGQASMVVEIPAKEPSARSAKAADKAPAKAAPVQAAGKKGKKSVPAEVVVAVSTDEVPTDTRRSRAAKAQPTKSTSAATAAKSNAEKTNSKPVTKSPSAKSPSAKSPSAKSPSAKSLSAEKPGRKSRSKAKVVVATSPGTVKKPTPKKAKAAPAEKKQEATPSGKGASEAKKQEATPSGKKSPATKVESAGKKEGSKPSPAVLKASPAVVEKGGKRRGNAPKAKSAEQSESS</sequence>
<dbReference type="OrthoDB" id="272500at2759"/>
<feature type="compositionally biased region" description="Low complexity" evidence="4">
    <location>
        <begin position="451"/>
        <end position="470"/>
    </location>
</feature>